<protein>
    <submittedName>
        <fullName evidence="3">DUF1810 family protein</fullName>
    </submittedName>
</protein>
<evidence type="ECO:0000256" key="2">
    <source>
        <dbReference type="SAM" id="Phobius"/>
    </source>
</evidence>
<feature type="region of interest" description="Disordered" evidence="1">
    <location>
        <begin position="151"/>
        <end position="191"/>
    </location>
</feature>
<feature type="compositionally biased region" description="Polar residues" evidence="1">
    <location>
        <begin position="170"/>
        <end position="188"/>
    </location>
</feature>
<keyword evidence="2" id="KW-0812">Transmembrane</keyword>
<dbReference type="InterPro" id="IPR014937">
    <property type="entry name" value="DUF1810"/>
</dbReference>
<reference evidence="3 4" key="1">
    <citation type="submission" date="2020-05" db="EMBL/GenBank/DDBJ databases">
        <title>Distinct polysaccharide utilization as determinants for interspecies competition between intestinal Prevotella spp.</title>
        <authorList>
            <person name="Galvez E.J.C."/>
            <person name="Iljazovic A."/>
            <person name="Strowig T."/>
        </authorList>
    </citation>
    <scope>NUCLEOTIDE SEQUENCE [LARGE SCALE GENOMIC DNA]</scope>
    <source>
        <strain evidence="3 4">PMUR</strain>
    </source>
</reference>
<name>A0ABX2AK46_9BACT</name>
<feature type="compositionally biased region" description="Basic and acidic residues" evidence="1">
    <location>
        <begin position="151"/>
        <end position="167"/>
    </location>
</feature>
<keyword evidence="2" id="KW-0472">Membrane</keyword>
<organism evidence="3 4">
    <name type="scientific">Xylanibacter muris</name>
    <dbReference type="NCBI Taxonomy" id="2736290"/>
    <lineage>
        <taxon>Bacteria</taxon>
        <taxon>Pseudomonadati</taxon>
        <taxon>Bacteroidota</taxon>
        <taxon>Bacteroidia</taxon>
        <taxon>Bacteroidales</taxon>
        <taxon>Prevotellaceae</taxon>
        <taxon>Xylanibacter</taxon>
    </lineage>
</organism>
<sequence>MKENIKKFIDAQNAPGFSGYANAQKELIQGKKLSHWIWYVFPKLKAISQDSPYERQYGIESLQEAKEYLEDSTLRSRLEEVCIILLKHQGKTASSIFGFADAGKVRASMTLFYLASNDDIFKQVLDKYYNGAPCQDTLYALNMSMPRKGGFDAHNDNQKDRYRDCKPHSTKNNVRTKGKVSGTTNKGKNPSKARKFKKVAILLIVFVVIIGVFGGIGYGAYSMLIKGQQRNQEETLARNSFPEIAEESIKEKNLIITLVTSDNVIIDSEGLGKYFIQTSAPLSGNTCLMDTVTNTYNLQYTKDNINEDISFNVSIEGCTIGERIFSYQGLDDTKDEINEELKLSVSSIDLRIYEELAWYVSVNQQVAEAKYPKYIDRIKSVKDENFAALLTRKLETIGTIGLQAGKSTKEDNDAIPAEIKNGIMMTRPISMSMANNLNTEYRRIISEYNRWVVDVYRKDRRNIIRKQLASCRTFTDLRHIIRKYEKDSER</sequence>
<keyword evidence="2" id="KW-1133">Transmembrane helix</keyword>
<dbReference type="SUPFAM" id="SSF140736">
    <property type="entry name" value="Rv1873-like"/>
    <property type="match status" value="1"/>
</dbReference>
<proteinExistence type="predicted"/>
<gene>
    <name evidence="3" type="ORF">HPS56_02490</name>
</gene>
<accession>A0ABX2AK46</accession>
<keyword evidence="4" id="KW-1185">Reference proteome</keyword>
<dbReference type="Pfam" id="PF08837">
    <property type="entry name" value="DUF1810"/>
    <property type="match status" value="1"/>
</dbReference>
<dbReference type="Proteomes" id="UP000714420">
    <property type="component" value="Unassembled WGS sequence"/>
</dbReference>
<dbReference type="InterPro" id="IPR036287">
    <property type="entry name" value="Rv1873-like_sf"/>
</dbReference>
<feature type="transmembrane region" description="Helical" evidence="2">
    <location>
        <begin position="199"/>
        <end position="221"/>
    </location>
</feature>
<evidence type="ECO:0000256" key="1">
    <source>
        <dbReference type="SAM" id="MobiDB-lite"/>
    </source>
</evidence>
<evidence type="ECO:0000313" key="3">
    <source>
        <dbReference type="EMBL" id="NPD91228.1"/>
    </source>
</evidence>
<dbReference type="EMBL" id="JABKKF010000002">
    <property type="protein sequence ID" value="NPD91228.1"/>
    <property type="molecule type" value="Genomic_DNA"/>
</dbReference>
<dbReference type="RefSeq" id="WP_172273367.1">
    <property type="nucleotide sequence ID" value="NZ_CASGMU010000002.1"/>
</dbReference>
<evidence type="ECO:0000313" key="4">
    <source>
        <dbReference type="Proteomes" id="UP000714420"/>
    </source>
</evidence>
<comment type="caution">
    <text evidence="3">The sequence shown here is derived from an EMBL/GenBank/DDBJ whole genome shotgun (WGS) entry which is preliminary data.</text>
</comment>
<dbReference type="Gene3D" id="1.25.40.380">
    <property type="entry name" value="Protein of unknown function DUF1810"/>
    <property type="match status" value="1"/>
</dbReference>